<dbReference type="Gene3D" id="3.40.50.300">
    <property type="entry name" value="P-loop containing nucleotide triphosphate hydrolases"/>
    <property type="match status" value="1"/>
</dbReference>
<feature type="non-terminal residue" evidence="1">
    <location>
        <position position="177"/>
    </location>
</feature>
<accession>X1B9G5</accession>
<reference evidence="1" key="1">
    <citation type="journal article" date="2014" name="Front. Microbiol.">
        <title>High frequency of phylogenetically diverse reductive dehalogenase-homologous genes in deep subseafloor sedimentary metagenomes.</title>
        <authorList>
            <person name="Kawai M."/>
            <person name="Futagami T."/>
            <person name="Toyoda A."/>
            <person name="Takaki Y."/>
            <person name="Nishi S."/>
            <person name="Hori S."/>
            <person name="Arai W."/>
            <person name="Tsubouchi T."/>
            <person name="Morono Y."/>
            <person name="Uchiyama I."/>
            <person name="Ito T."/>
            <person name="Fujiyama A."/>
            <person name="Inagaki F."/>
            <person name="Takami H."/>
        </authorList>
    </citation>
    <scope>NUCLEOTIDE SEQUENCE</scope>
    <source>
        <strain evidence="1">Expedition CK06-06</strain>
    </source>
</reference>
<name>X1B9G5_9ZZZZ</name>
<gene>
    <name evidence="1" type="ORF">S01H4_23822</name>
</gene>
<proteinExistence type="predicted"/>
<dbReference type="InterPro" id="IPR027417">
    <property type="entry name" value="P-loop_NTPase"/>
</dbReference>
<dbReference type="EMBL" id="BART01011103">
    <property type="protein sequence ID" value="GAG80788.1"/>
    <property type="molecule type" value="Genomic_DNA"/>
</dbReference>
<evidence type="ECO:0000313" key="1">
    <source>
        <dbReference type="EMBL" id="GAG80788.1"/>
    </source>
</evidence>
<comment type="caution">
    <text evidence="1">The sequence shown here is derived from an EMBL/GenBank/DDBJ whole genome shotgun (WGS) entry which is preliminary data.</text>
</comment>
<dbReference type="SUPFAM" id="SSF52540">
    <property type="entry name" value="P-loop containing nucleoside triphosphate hydrolases"/>
    <property type="match status" value="1"/>
</dbReference>
<sequence>MQTSQIPDPEVYQITFKPHVTQKEFLDAALLYDWRVACGGTGSGKTYLGAFEMIRLCTLFPGIETVAFSPTFGMIKRNVLPVLRELLGGSIETSPLIEKFHKGDMVIYWQNGSTTWLNSLEFPERAEGQSLDVVWVDEARLVRHLELALMVIQRRLRGSPTGKAQGFHPRAYMTTTP</sequence>
<protein>
    <submittedName>
        <fullName evidence="1">Uncharacterized protein</fullName>
    </submittedName>
</protein>
<dbReference type="AlphaFoldDB" id="X1B9G5"/>
<dbReference type="Pfam" id="PF03237">
    <property type="entry name" value="Terminase_6N"/>
    <property type="match status" value="1"/>
</dbReference>
<organism evidence="1">
    <name type="scientific">marine sediment metagenome</name>
    <dbReference type="NCBI Taxonomy" id="412755"/>
    <lineage>
        <taxon>unclassified sequences</taxon>
        <taxon>metagenomes</taxon>
        <taxon>ecological metagenomes</taxon>
    </lineage>
</organism>